<dbReference type="GO" id="GO:0051538">
    <property type="term" value="F:3 iron, 4 sulfur cluster binding"/>
    <property type="evidence" value="ECO:0007669"/>
    <property type="project" value="UniProtKB-KW"/>
</dbReference>
<feature type="compositionally biased region" description="Basic and acidic residues" evidence="9">
    <location>
        <begin position="15"/>
        <end position="24"/>
    </location>
</feature>
<evidence type="ECO:0000256" key="7">
    <source>
        <dbReference type="ARBA" id="ARBA00023291"/>
    </source>
</evidence>
<gene>
    <name evidence="11" type="ORF">Ga0074812_108210</name>
</gene>
<keyword evidence="4 8" id="KW-0249">Electron transport</keyword>
<comment type="cofactor">
    <cofactor evidence="1">
        <name>[3Fe-4S] cluster</name>
        <dbReference type="ChEBI" id="CHEBI:21137"/>
    </cofactor>
</comment>
<dbReference type="RefSeq" id="WP_311983307.1">
    <property type="nucleotide sequence ID" value="NZ_FAOZ01000008.1"/>
</dbReference>
<dbReference type="SUPFAM" id="SSF54862">
    <property type="entry name" value="4Fe-4S ferredoxins"/>
    <property type="match status" value="1"/>
</dbReference>
<proteinExistence type="predicted"/>
<accession>A0A0S4QQA3</accession>
<feature type="domain" description="Divergent 4Fe-4S mono-cluster" evidence="10">
    <location>
        <begin position="26"/>
        <end position="82"/>
    </location>
</feature>
<dbReference type="GO" id="GO:0009055">
    <property type="term" value="F:electron transfer activity"/>
    <property type="evidence" value="ECO:0007669"/>
    <property type="project" value="UniProtKB-UniRule"/>
</dbReference>
<evidence type="ECO:0000256" key="3">
    <source>
        <dbReference type="ARBA" id="ARBA00022723"/>
    </source>
</evidence>
<evidence type="ECO:0000256" key="1">
    <source>
        <dbReference type="ARBA" id="ARBA00001927"/>
    </source>
</evidence>
<dbReference type="Gene3D" id="3.30.70.20">
    <property type="match status" value="1"/>
</dbReference>
<reference evidence="12" key="1">
    <citation type="submission" date="2015-11" db="EMBL/GenBank/DDBJ databases">
        <authorList>
            <person name="Varghese N."/>
        </authorList>
    </citation>
    <scope>NUCLEOTIDE SEQUENCE [LARGE SCALE GENOMIC DNA]</scope>
    <source>
        <strain evidence="12">DSM 45899</strain>
    </source>
</reference>
<dbReference type="Proteomes" id="UP000198802">
    <property type="component" value="Unassembled WGS sequence"/>
</dbReference>
<evidence type="ECO:0000256" key="6">
    <source>
        <dbReference type="ARBA" id="ARBA00023014"/>
    </source>
</evidence>
<keyword evidence="3 8" id="KW-0479">Metal-binding</keyword>
<feature type="region of interest" description="Disordered" evidence="9">
    <location>
        <begin position="1"/>
        <end position="24"/>
    </location>
</feature>
<protein>
    <recommendedName>
        <fullName evidence="8">Ferredoxin</fullName>
    </recommendedName>
</protein>
<evidence type="ECO:0000313" key="11">
    <source>
        <dbReference type="EMBL" id="CUU56682.1"/>
    </source>
</evidence>
<keyword evidence="6 8" id="KW-0411">Iron-sulfur</keyword>
<keyword evidence="12" id="KW-1185">Reference proteome</keyword>
<keyword evidence="5 8" id="KW-0408">Iron</keyword>
<evidence type="ECO:0000256" key="5">
    <source>
        <dbReference type="ARBA" id="ARBA00023004"/>
    </source>
</evidence>
<evidence type="ECO:0000256" key="9">
    <source>
        <dbReference type="SAM" id="MobiDB-lite"/>
    </source>
</evidence>
<dbReference type="AlphaFoldDB" id="A0A0S4QQA3"/>
<organism evidence="11 12">
    <name type="scientific">Parafrankia irregularis</name>
    <dbReference type="NCBI Taxonomy" id="795642"/>
    <lineage>
        <taxon>Bacteria</taxon>
        <taxon>Bacillati</taxon>
        <taxon>Actinomycetota</taxon>
        <taxon>Actinomycetes</taxon>
        <taxon>Frankiales</taxon>
        <taxon>Frankiaceae</taxon>
        <taxon>Parafrankia</taxon>
    </lineage>
</organism>
<keyword evidence="7" id="KW-0003">3Fe-4S</keyword>
<dbReference type="PANTHER" id="PTHR36923">
    <property type="entry name" value="FERREDOXIN"/>
    <property type="match status" value="1"/>
</dbReference>
<comment type="function">
    <text evidence="8">Ferredoxins are iron-sulfur proteins that transfer electrons in a wide variety of metabolic reactions.</text>
</comment>
<dbReference type="EMBL" id="FAOZ01000008">
    <property type="protein sequence ID" value="CUU56682.1"/>
    <property type="molecule type" value="Genomic_DNA"/>
</dbReference>
<evidence type="ECO:0000256" key="2">
    <source>
        <dbReference type="ARBA" id="ARBA00022448"/>
    </source>
</evidence>
<evidence type="ECO:0000256" key="4">
    <source>
        <dbReference type="ARBA" id="ARBA00022982"/>
    </source>
</evidence>
<evidence type="ECO:0000313" key="12">
    <source>
        <dbReference type="Proteomes" id="UP000198802"/>
    </source>
</evidence>
<evidence type="ECO:0000256" key="8">
    <source>
        <dbReference type="RuleBase" id="RU368020"/>
    </source>
</evidence>
<dbReference type="InterPro" id="IPR051269">
    <property type="entry name" value="Fe-S_cluster_ET"/>
</dbReference>
<evidence type="ECO:0000259" key="10">
    <source>
        <dbReference type="Pfam" id="PF06902"/>
    </source>
</evidence>
<dbReference type="InterPro" id="IPR001080">
    <property type="entry name" value="3Fe4S_ferredoxin"/>
</dbReference>
<sequence>MSSSPAPADPMATDGNRRADARGSSLHVDRDLCMGSGSCLFQAPATFDLDDEMKVVVLDGSDSADAVRAAVDSCPSGALRFVARSEPGENS</sequence>
<dbReference type="InterPro" id="IPR010693">
    <property type="entry name" value="Divergent_4Fe-4S_mono-cluster"/>
</dbReference>
<dbReference type="PANTHER" id="PTHR36923:SF3">
    <property type="entry name" value="FERREDOXIN"/>
    <property type="match status" value="1"/>
</dbReference>
<dbReference type="Pfam" id="PF06902">
    <property type="entry name" value="Fer4_19"/>
    <property type="match status" value="1"/>
</dbReference>
<name>A0A0S4QQA3_9ACTN</name>
<dbReference type="GO" id="GO:0005506">
    <property type="term" value="F:iron ion binding"/>
    <property type="evidence" value="ECO:0007669"/>
    <property type="project" value="UniProtKB-UniRule"/>
</dbReference>
<dbReference type="PRINTS" id="PR00352">
    <property type="entry name" value="3FE4SFRDOXIN"/>
</dbReference>
<keyword evidence="2 8" id="KW-0813">Transport</keyword>